<name>A0A1J4K4P0_9EUKA</name>
<dbReference type="AlphaFoldDB" id="A0A1J4K4P0"/>
<keyword evidence="4" id="KW-1185">Reference proteome</keyword>
<accession>A0A1J4K4P0</accession>
<dbReference type="RefSeq" id="XP_068359074.1">
    <property type="nucleotide sequence ID" value="XM_068504776.1"/>
</dbReference>
<evidence type="ECO:0000313" key="4">
    <source>
        <dbReference type="Proteomes" id="UP000179807"/>
    </source>
</evidence>
<dbReference type="SMART" id="SM00320">
    <property type="entry name" value="WD40"/>
    <property type="match status" value="2"/>
</dbReference>
<dbReference type="PANTHER" id="PTHR45532">
    <property type="entry name" value="WD REPEAT-CONTAINING PROTEIN 97"/>
    <property type="match status" value="1"/>
</dbReference>
<dbReference type="Gene3D" id="2.130.10.10">
    <property type="entry name" value="YVTN repeat-like/Quinoprotein amine dehydrogenase"/>
    <property type="match status" value="1"/>
</dbReference>
<evidence type="ECO:0000256" key="2">
    <source>
        <dbReference type="SAM" id="MobiDB-lite"/>
    </source>
</evidence>
<organism evidence="3 4">
    <name type="scientific">Tritrichomonas foetus</name>
    <dbReference type="NCBI Taxonomy" id="1144522"/>
    <lineage>
        <taxon>Eukaryota</taxon>
        <taxon>Metamonada</taxon>
        <taxon>Parabasalia</taxon>
        <taxon>Tritrichomonadida</taxon>
        <taxon>Tritrichomonadidae</taxon>
        <taxon>Tritrichomonas</taxon>
    </lineage>
</organism>
<evidence type="ECO:0000313" key="3">
    <source>
        <dbReference type="EMBL" id="OHT05938.1"/>
    </source>
</evidence>
<dbReference type="InterPro" id="IPR015943">
    <property type="entry name" value="WD40/YVTN_repeat-like_dom_sf"/>
</dbReference>
<sequence>MYVKLKLLNIYLVTYNLWFSDMQKTRFGIDDDYQIAVNSLNVSGVWKNVNSLIIASSNGIHLTNNKRIIQTLPTKFSVSTEIWEYNLIAGFSANSGELFILSKTDLAHPLLMHFQTGQKDVQQLIHITNSRLLVAIGNPTKAWNLNFFNSSISLSSVGTITESFDVFTFNSISENIYFKKGTSILMSDFHSHINPAFECDEDTIKIEICNSTQTFILYQVGCIYIKDREGKFLGSIETPRIEFSFLKFINHDFLIAADKNNDIYLFDVNVMKLITTYHFNKRIDQLFLISKGLAISSGPNLYVKKLVLPYRFWTKLSTNPVLIKRCNKKKIAARIMIFTKDNNVLMYSPKTNEVICSTNTNGSNAVFYDRGLFLEYLTDGKLKFVDTNINTDRLFASTWGDGMTVYDTSSENCLAVAKIDFNGTAIAICEYHDQWAYCVATPEGELVFFTMVGYCEMDRVFLDNKRCIDLLYHHRTHSIYAVYTNEINRFDFRARRIVESIAVESNEVAKIHGDFLIVGFRNGTIQPFIIHEFQTFPIETPSNKTFHSNSVTGFSFAPKFFVSSSKDCTIKYWDYSFNLLYEILLPFPILTCELLNGKRHVLIGIEKGVLFVSGYYAFGDEADIYESYIDSFDLLDDDLRPKNLMIKSLNDENQDHNIQDDISQNVEIKEIIVQNHSSYLTEAKKTLADTTPIEKPKLVKPPKTEGKKPARKKKRKSTTSSSLKQIKSPRKVQEKEIKPLIKNTPPPIPSYKPSPRYVKPIGSSSSLTRTKVIEQPNKSWTEVFHRVQNNQRPAIQAHIFDFNADNYFGNDSGLSSSRGFNPSYAPKKKNTTQIVKIKRVTRY</sequence>
<dbReference type="PROSITE" id="PS50082">
    <property type="entry name" value="WD_REPEATS_2"/>
    <property type="match status" value="1"/>
</dbReference>
<dbReference type="PROSITE" id="PS50294">
    <property type="entry name" value="WD_REPEATS_REGION"/>
    <property type="match status" value="1"/>
</dbReference>
<dbReference type="GeneID" id="94839480"/>
<comment type="caution">
    <text evidence="3">The sequence shown here is derived from an EMBL/GenBank/DDBJ whole genome shotgun (WGS) entry which is preliminary data.</text>
</comment>
<dbReference type="InterPro" id="IPR011047">
    <property type="entry name" value="Quinoprotein_ADH-like_sf"/>
</dbReference>
<feature type="compositionally biased region" description="Basic and acidic residues" evidence="2">
    <location>
        <begin position="691"/>
        <end position="708"/>
    </location>
</feature>
<gene>
    <name evidence="3" type="ORF">TRFO_26148</name>
</gene>
<dbReference type="Proteomes" id="UP000179807">
    <property type="component" value="Unassembled WGS sequence"/>
</dbReference>
<keyword evidence="1" id="KW-0853">WD repeat</keyword>
<proteinExistence type="predicted"/>
<feature type="region of interest" description="Disordered" evidence="2">
    <location>
        <begin position="691"/>
        <end position="763"/>
    </location>
</feature>
<dbReference type="InterPro" id="IPR001680">
    <property type="entry name" value="WD40_rpt"/>
</dbReference>
<dbReference type="SUPFAM" id="SSF50998">
    <property type="entry name" value="Quinoprotein alcohol dehydrogenase-like"/>
    <property type="match status" value="1"/>
</dbReference>
<evidence type="ECO:0000256" key="1">
    <source>
        <dbReference type="PROSITE-ProRule" id="PRU00221"/>
    </source>
</evidence>
<dbReference type="PANTHER" id="PTHR45532:SF1">
    <property type="entry name" value="WD REPEAT-CONTAINING PROTEIN 97"/>
    <property type="match status" value="1"/>
</dbReference>
<dbReference type="VEuPathDB" id="TrichDB:TRFO_26148"/>
<protein>
    <submittedName>
        <fullName evidence="3">Uncharacterized protein</fullName>
    </submittedName>
</protein>
<dbReference type="EMBL" id="MLAK01000741">
    <property type="protein sequence ID" value="OHT05938.1"/>
    <property type="molecule type" value="Genomic_DNA"/>
</dbReference>
<feature type="repeat" description="WD" evidence="1">
    <location>
        <begin position="544"/>
        <end position="574"/>
    </location>
</feature>
<reference evidence="3" key="1">
    <citation type="submission" date="2016-10" db="EMBL/GenBank/DDBJ databases">
        <authorList>
            <person name="Benchimol M."/>
            <person name="Almeida L.G."/>
            <person name="Vasconcelos A.T."/>
            <person name="Perreira-Neves A."/>
            <person name="Rosa I.A."/>
            <person name="Tasca T."/>
            <person name="Bogo M.R."/>
            <person name="de Souza W."/>
        </authorList>
    </citation>
    <scope>NUCLEOTIDE SEQUENCE [LARGE SCALE GENOMIC DNA]</scope>
    <source>
        <strain evidence="3">K</strain>
    </source>
</reference>